<feature type="region of interest" description="Disordered" evidence="1">
    <location>
        <begin position="1"/>
        <end position="33"/>
    </location>
</feature>
<name>A0A3N2Q4I5_SODAK</name>
<organism evidence="3 4">
    <name type="scientific">Sodiomyces alkalinus (strain CBS 110278 / VKM F-3762 / F11)</name>
    <name type="common">Alkaliphilic filamentous fungus</name>
    <dbReference type="NCBI Taxonomy" id="1314773"/>
    <lineage>
        <taxon>Eukaryota</taxon>
        <taxon>Fungi</taxon>
        <taxon>Dikarya</taxon>
        <taxon>Ascomycota</taxon>
        <taxon>Pezizomycotina</taxon>
        <taxon>Sordariomycetes</taxon>
        <taxon>Hypocreomycetidae</taxon>
        <taxon>Glomerellales</taxon>
        <taxon>Plectosphaerellaceae</taxon>
        <taxon>Sodiomyces</taxon>
    </lineage>
</organism>
<dbReference type="PANTHER" id="PTHR42080">
    <property type="entry name" value="SRR1 DOMAIN-CONTAINING PROTEIN"/>
    <property type="match status" value="1"/>
</dbReference>
<dbReference type="EMBL" id="ML119052">
    <property type="protein sequence ID" value="ROT41626.1"/>
    <property type="molecule type" value="Genomic_DNA"/>
</dbReference>
<dbReference type="Proteomes" id="UP000272025">
    <property type="component" value="Unassembled WGS sequence"/>
</dbReference>
<feature type="region of interest" description="Disordered" evidence="1">
    <location>
        <begin position="267"/>
        <end position="287"/>
    </location>
</feature>
<accession>A0A3N2Q4I5</accession>
<evidence type="ECO:0000256" key="1">
    <source>
        <dbReference type="SAM" id="MobiDB-lite"/>
    </source>
</evidence>
<gene>
    <name evidence="3" type="ORF">SODALDRAFT_271672</name>
</gene>
<evidence type="ECO:0000259" key="2">
    <source>
        <dbReference type="Pfam" id="PF07985"/>
    </source>
</evidence>
<feature type="domain" description="SRR1-like" evidence="2">
    <location>
        <begin position="89"/>
        <end position="257"/>
    </location>
</feature>
<protein>
    <recommendedName>
        <fullName evidence="2">SRR1-like domain-containing protein</fullName>
    </recommendedName>
</protein>
<dbReference type="GeneID" id="39576264"/>
<keyword evidence="4" id="KW-1185">Reference proteome</keyword>
<evidence type="ECO:0000313" key="3">
    <source>
        <dbReference type="EMBL" id="ROT41626.1"/>
    </source>
</evidence>
<dbReference type="PANTHER" id="PTHR42080:SF1">
    <property type="entry name" value="SRR1-LIKE DOMAIN-CONTAINING PROTEIN"/>
    <property type="match status" value="1"/>
</dbReference>
<proteinExistence type="predicted"/>
<dbReference type="STRING" id="1314773.A0A3N2Q4I5"/>
<dbReference type="Pfam" id="PF07985">
    <property type="entry name" value="SRR1"/>
    <property type="match status" value="1"/>
</dbReference>
<feature type="compositionally biased region" description="Polar residues" evidence="1">
    <location>
        <begin position="1"/>
        <end position="10"/>
    </location>
</feature>
<reference evidence="3 4" key="1">
    <citation type="journal article" date="2018" name="Mol. Ecol.">
        <title>The obligate alkalophilic soda-lake fungus Sodiomyces alkalinus has shifted to a protein diet.</title>
        <authorList>
            <person name="Grum-Grzhimaylo A.A."/>
            <person name="Falkoski D.L."/>
            <person name="van den Heuvel J."/>
            <person name="Valero-Jimenez C.A."/>
            <person name="Min B."/>
            <person name="Choi I.G."/>
            <person name="Lipzen A."/>
            <person name="Daum C.G."/>
            <person name="Aanen D.K."/>
            <person name="Tsang A."/>
            <person name="Henrissat B."/>
            <person name="Bilanenko E.N."/>
            <person name="de Vries R.P."/>
            <person name="van Kan J.A.L."/>
            <person name="Grigoriev I.V."/>
            <person name="Debets A.J.M."/>
        </authorList>
    </citation>
    <scope>NUCLEOTIDE SEQUENCE [LARGE SCALE GENOMIC DNA]</scope>
    <source>
        <strain evidence="3 4">F11</strain>
    </source>
</reference>
<dbReference type="InterPro" id="IPR012942">
    <property type="entry name" value="SRR1-like"/>
</dbReference>
<evidence type="ECO:0000313" key="4">
    <source>
        <dbReference type="Proteomes" id="UP000272025"/>
    </source>
</evidence>
<dbReference type="RefSeq" id="XP_028469432.1">
    <property type="nucleotide sequence ID" value="XM_028607786.1"/>
</dbReference>
<sequence length="287" mass="32397">MPATQPTQTDQSDKEGWTKVASKSRFRRAPRAVPTQKDLVAAKALYGRCRDQQPREPRPVYDIKNEFDSFSTRWRESESHQPQSLQSLILEHHKHHAPVRKAVCLGIGTFDPDDGSWEVKRRAHVQLAAFMAMVELLADISGETISCIFQEPLFSSTDKDFLLSLGHEVVDSPAAFDAVDEETLLFAIHMYRPIYEAALERALPVMFVGTGWETWDHVGNLKEGDFKCMQEMHASHRLFPFPRDGTSTTFSSTCLYWRPISTRQETTNPHVHRLDESAPAADASAGG</sequence>
<dbReference type="AlphaFoldDB" id="A0A3N2Q4I5"/>
<dbReference type="OrthoDB" id="5318346at2759"/>